<sequence length="347" mass="39923">MKLQSLHIKNFKSIVDLEIVEPNPFTVFVGPNGSGKSNIFEALEFINISNRSSYWESAISLFGGEESFLNRNNKNTFSAEIDFQNYKVITEKLSFRSGDRKYDAYSTLFFDKDDIPHTNDTNEFLSKSMDVRYMEEVSFEQFFYWYTHIFIGQKSRQKLNYTGDYLLSLSTDNLEKVLKRILQDEVKREEIKEWLDLFIPGFDNIEIVSSELSSTDTLVMYEKGIKKPFTKDLLSDGTYNILALLTAVYQSDEPQFLCIEEPENGLNPYVIRKLVDFFRAACEEKGHYIWLNTHSNALVECLTPEEVIVVDKIGGETKIKQIKGMDLHGLNMAEVWLSGALGGGTPW</sequence>
<dbReference type="InterPro" id="IPR027417">
    <property type="entry name" value="P-loop_NTPase"/>
</dbReference>
<protein>
    <submittedName>
        <fullName evidence="2">Chromosome segregation protein SMC</fullName>
    </submittedName>
</protein>
<reference evidence="2 3" key="1">
    <citation type="submission" date="2018-07" db="EMBL/GenBank/DDBJ databases">
        <title>Genome sequencing of Runella.</title>
        <authorList>
            <person name="Baek M.-G."/>
            <person name="Yi H."/>
        </authorList>
    </citation>
    <scope>NUCLEOTIDE SEQUENCE [LARGE SCALE GENOMIC DNA]</scope>
    <source>
        <strain evidence="2 3">HYN0085</strain>
    </source>
</reference>
<dbReference type="GO" id="GO:0005524">
    <property type="term" value="F:ATP binding"/>
    <property type="evidence" value="ECO:0007669"/>
    <property type="project" value="InterPro"/>
</dbReference>
<evidence type="ECO:0000313" key="2">
    <source>
        <dbReference type="EMBL" id="AXE17595.1"/>
    </source>
</evidence>
<dbReference type="OrthoDB" id="9805802at2"/>
<dbReference type="PIRSF" id="PIRSF029347">
    <property type="entry name" value="RecF"/>
    <property type="match status" value="1"/>
</dbReference>
<dbReference type="InterPro" id="IPR003959">
    <property type="entry name" value="ATPase_AAA_core"/>
</dbReference>
<organism evidence="2 3">
    <name type="scientific">Runella rosea</name>
    <dbReference type="NCBI Taxonomy" id="2259595"/>
    <lineage>
        <taxon>Bacteria</taxon>
        <taxon>Pseudomonadati</taxon>
        <taxon>Bacteroidota</taxon>
        <taxon>Cytophagia</taxon>
        <taxon>Cytophagales</taxon>
        <taxon>Spirosomataceae</taxon>
        <taxon>Runella</taxon>
    </lineage>
</organism>
<dbReference type="Proteomes" id="UP000251993">
    <property type="component" value="Chromosome"/>
</dbReference>
<dbReference type="AlphaFoldDB" id="A0A344TG24"/>
<evidence type="ECO:0000313" key="3">
    <source>
        <dbReference type="Proteomes" id="UP000251993"/>
    </source>
</evidence>
<dbReference type="PANTHER" id="PTHR40396:SF1">
    <property type="entry name" value="ATPASE AAA-TYPE CORE DOMAIN-CONTAINING PROTEIN"/>
    <property type="match status" value="1"/>
</dbReference>
<feature type="domain" description="ATPase AAA-type core" evidence="1">
    <location>
        <begin position="25"/>
        <end position="300"/>
    </location>
</feature>
<dbReference type="Pfam" id="PF13304">
    <property type="entry name" value="AAA_21"/>
    <property type="match status" value="1"/>
</dbReference>
<keyword evidence="3" id="KW-1185">Reference proteome</keyword>
<dbReference type="RefSeq" id="WP_114066380.1">
    <property type="nucleotide sequence ID" value="NZ_CP030850.1"/>
</dbReference>
<evidence type="ECO:0000259" key="1">
    <source>
        <dbReference type="Pfam" id="PF13304"/>
    </source>
</evidence>
<dbReference type="GO" id="GO:0016887">
    <property type="term" value="F:ATP hydrolysis activity"/>
    <property type="evidence" value="ECO:0007669"/>
    <property type="project" value="InterPro"/>
</dbReference>
<dbReference type="KEGG" id="run:DR864_07540"/>
<dbReference type="InterPro" id="IPR014555">
    <property type="entry name" value="RecF-like"/>
</dbReference>
<proteinExistence type="predicted"/>
<accession>A0A344TG24</accession>
<dbReference type="PANTHER" id="PTHR40396">
    <property type="entry name" value="ATPASE-LIKE PROTEIN"/>
    <property type="match status" value="1"/>
</dbReference>
<name>A0A344TG24_9BACT</name>
<gene>
    <name evidence="2" type="ORF">DR864_07540</name>
</gene>
<dbReference type="SUPFAM" id="SSF52540">
    <property type="entry name" value="P-loop containing nucleoside triphosphate hydrolases"/>
    <property type="match status" value="1"/>
</dbReference>
<dbReference type="Gene3D" id="3.40.50.300">
    <property type="entry name" value="P-loop containing nucleotide triphosphate hydrolases"/>
    <property type="match status" value="1"/>
</dbReference>
<dbReference type="EMBL" id="CP030850">
    <property type="protein sequence ID" value="AXE17595.1"/>
    <property type="molecule type" value="Genomic_DNA"/>
</dbReference>